<dbReference type="PRINTS" id="PR00081">
    <property type="entry name" value="GDHRDH"/>
</dbReference>
<dbReference type="InterPro" id="IPR002347">
    <property type="entry name" value="SDR_fam"/>
</dbReference>
<keyword evidence="2" id="KW-0560">Oxidoreductase</keyword>
<reference evidence="3" key="2">
    <citation type="journal article" date="2021" name="Microbiome">
        <title>Successional dynamics and alternative stable states in a saline activated sludge microbial community over 9 years.</title>
        <authorList>
            <person name="Wang Y."/>
            <person name="Ye J."/>
            <person name="Ju F."/>
            <person name="Liu L."/>
            <person name="Boyd J.A."/>
            <person name="Deng Y."/>
            <person name="Parks D.H."/>
            <person name="Jiang X."/>
            <person name="Yin X."/>
            <person name="Woodcroft B.J."/>
            <person name="Tyson G.W."/>
            <person name="Hugenholtz P."/>
            <person name="Polz M.F."/>
            <person name="Zhang T."/>
        </authorList>
    </citation>
    <scope>NUCLEOTIDE SEQUENCE</scope>
    <source>
        <strain evidence="3">HKST-UBA15</strain>
    </source>
</reference>
<dbReference type="InterPro" id="IPR020904">
    <property type="entry name" value="Sc_DH/Rdtase_CS"/>
</dbReference>
<evidence type="ECO:0000313" key="3">
    <source>
        <dbReference type="EMBL" id="MCA9379976.1"/>
    </source>
</evidence>
<evidence type="ECO:0000256" key="1">
    <source>
        <dbReference type="ARBA" id="ARBA00006484"/>
    </source>
</evidence>
<dbReference type="GO" id="GO:0016616">
    <property type="term" value="F:oxidoreductase activity, acting on the CH-OH group of donors, NAD or NADP as acceptor"/>
    <property type="evidence" value="ECO:0007669"/>
    <property type="project" value="TreeGrafter"/>
</dbReference>
<reference evidence="3" key="1">
    <citation type="submission" date="2020-04" db="EMBL/GenBank/DDBJ databases">
        <authorList>
            <person name="Zhang T."/>
        </authorList>
    </citation>
    <scope>NUCLEOTIDE SEQUENCE</scope>
    <source>
        <strain evidence="3">HKST-UBA15</strain>
    </source>
</reference>
<proteinExistence type="inferred from homology"/>
<dbReference type="CDD" id="cd05233">
    <property type="entry name" value="SDR_c"/>
    <property type="match status" value="1"/>
</dbReference>
<dbReference type="Pfam" id="PF13561">
    <property type="entry name" value="adh_short_C2"/>
    <property type="match status" value="1"/>
</dbReference>
<evidence type="ECO:0000256" key="2">
    <source>
        <dbReference type="ARBA" id="ARBA00023002"/>
    </source>
</evidence>
<comment type="similarity">
    <text evidence="1">Belongs to the short-chain dehydrogenases/reductases (SDR) family.</text>
</comment>
<dbReference type="EMBL" id="JAGQLL010000022">
    <property type="protein sequence ID" value="MCA9379976.1"/>
    <property type="molecule type" value="Genomic_DNA"/>
</dbReference>
<dbReference type="SUPFAM" id="SSF51735">
    <property type="entry name" value="NAD(P)-binding Rossmann-fold domains"/>
    <property type="match status" value="1"/>
</dbReference>
<dbReference type="Gene3D" id="3.40.50.720">
    <property type="entry name" value="NAD(P)-binding Rossmann-like Domain"/>
    <property type="match status" value="1"/>
</dbReference>
<dbReference type="GO" id="GO:0006633">
    <property type="term" value="P:fatty acid biosynthetic process"/>
    <property type="evidence" value="ECO:0007669"/>
    <property type="project" value="TreeGrafter"/>
</dbReference>
<dbReference type="Proteomes" id="UP000745577">
    <property type="component" value="Unassembled WGS sequence"/>
</dbReference>
<protein>
    <submittedName>
        <fullName evidence="3">SDR family oxidoreductase</fullName>
    </submittedName>
</protein>
<name>A0A955I7K8_9BACT</name>
<evidence type="ECO:0000313" key="4">
    <source>
        <dbReference type="Proteomes" id="UP000745577"/>
    </source>
</evidence>
<dbReference type="PANTHER" id="PTHR42760:SF133">
    <property type="entry name" value="3-OXOACYL-[ACYL-CARRIER-PROTEIN] REDUCTASE"/>
    <property type="match status" value="1"/>
</dbReference>
<organism evidence="3 4">
    <name type="scientific">Candidatus Dojkabacteria bacterium</name>
    <dbReference type="NCBI Taxonomy" id="2099670"/>
    <lineage>
        <taxon>Bacteria</taxon>
        <taxon>Candidatus Dojkabacteria</taxon>
    </lineage>
</organism>
<dbReference type="InterPro" id="IPR036291">
    <property type="entry name" value="NAD(P)-bd_dom_sf"/>
</dbReference>
<sequence>MVNTDLIGPMLCSKKAVEIMEKNGGGKILNTSSIRGWEHGGRSVVYAASKAGINSFTRTFAKMVAPLNIQVNAVAPGFVKTRNYDNMTKEQCDIFIDQTQLKRWVTEDEISDAFLFLTRNDAMTGQVIYVDAGFTLK</sequence>
<accession>A0A955I7K8</accession>
<dbReference type="AlphaFoldDB" id="A0A955I7K8"/>
<gene>
    <name evidence="3" type="ORF">KC675_02235</name>
</gene>
<dbReference type="GO" id="GO:0048038">
    <property type="term" value="F:quinone binding"/>
    <property type="evidence" value="ECO:0007669"/>
    <property type="project" value="TreeGrafter"/>
</dbReference>
<dbReference type="PANTHER" id="PTHR42760">
    <property type="entry name" value="SHORT-CHAIN DEHYDROGENASES/REDUCTASES FAMILY MEMBER"/>
    <property type="match status" value="1"/>
</dbReference>
<comment type="caution">
    <text evidence="3">The sequence shown here is derived from an EMBL/GenBank/DDBJ whole genome shotgun (WGS) entry which is preliminary data.</text>
</comment>
<dbReference type="PROSITE" id="PS00061">
    <property type="entry name" value="ADH_SHORT"/>
    <property type="match status" value="1"/>
</dbReference>